<keyword evidence="2" id="KW-1185">Reference proteome</keyword>
<evidence type="ECO:0000313" key="2">
    <source>
        <dbReference type="Proteomes" id="UP001433508"/>
    </source>
</evidence>
<sequence length="163" mass="18756">MAPTMGESIIKSASNLNFRRLIIIDRFTTSYMQFLVLHQSSQVTGVMTFRQSNNAVKNFWRCLNYLNYFGTIDDYQTRLRAPHMVSFPALFMGKPINEDSKSNDPTEDKSKRHSECLCGMMHRFSECPYLNESVRSKEWLADPDVKKQVDERLGNSTKLGASV</sequence>
<organism evidence="1 2">
    <name type="scientific">Lipomyces kononenkoae</name>
    <name type="common">Yeast</name>
    <dbReference type="NCBI Taxonomy" id="34357"/>
    <lineage>
        <taxon>Eukaryota</taxon>
        <taxon>Fungi</taxon>
        <taxon>Dikarya</taxon>
        <taxon>Ascomycota</taxon>
        <taxon>Saccharomycotina</taxon>
        <taxon>Lipomycetes</taxon>
        <taxon>Lipomycetales</taxon>
        <taxon>Lipomycetaceae</taxon>
        <taxon>Lipomyces</taxon>
    </lineage>
</organism>
<proteinExistence type="predicted"/>
<gene>
    <name evidence="1" type="ORF">V1525DRAFT_58910</name>
</gene>
<protein>
    <submittedName>
        <fullName evidence="1">Uncharacterized protein</fullName>
    </submittedName>
</protein>
<dbReference type="Proteomes" id="UP001433508">
    <property type="component" value="Unassembled WGS sequence"/>
</dbReference>
<reference evidence="2" key="1">
    <citation type="journal article" date="2024" name="Front. Bioeng. Biotechnol.">
        <title>Genome-scale model development and genomic sequencing of the oleaginous clade Lipomyces.</title>
        <authorList>
            <person name="Czajka J.J."/>
            <person name="Han Y."/>
            <person name="Kim J."/>
            <person name="Mondo S.J."/>
            <person name="Hofstad B.A."/>
            <person name="Robles A."/>
            <person name="Haridas S."/>
            <person name="Riley R."/>
            <person name="LaButti K."/>
            <person name="Pangilinan J."/>
            <person name="Andreopoulos W."/>
            <person name="Lipzen A."/>
            <person name="Yan J."/>
            <person name="Wang M."/>
            <person name="Ng V."/>
            <person name="Grigoriev I.V."/>
            <person name="Spatafora J.W."/>
            <person name="Magnuson J.K."/>
            <person name="Baker S.E."/>
            <person name="Pomraning K.R."/>
        </authorList>
    </citation>
    <scope>NUCLEOTIDE SEQUENCE [LARGE SCALE GENOMIC DNA]</scope>
    <source>
        <strain evidence="2">CBS 7786</strain>
    </source>
</reference>
<evidence type="ECO:0000313" key="1">
    <source>
        <dbReference type="EMBL" id="KAK9234452.1"/>
    </source>
</evidence>
<dbReference type="EMBL" id="MU971475">
    <property type="protein sequence ID" value="KAK9234452.1"/>
    <property type="molecule type" value="Genomic_DNA"/>
</dbReference>
<accession>A0ACC3SS71</accession>
<name>A0ACC3SS71_LIPKO</name>
<comment type="caution">
    <text evidence="1">The sequence shown here is derived from an EMBL/GenBank/DDBJ whole genome shotgun (WGS) entry which is preliminary data.</text>
</comment>